<evidence type="ECO:0000313" key="1">
    <source>
        <dbReference type="EMBL" id="RPB10505.1"/>
    </source>
</evidence>
<dbReference type="AlphaFoldDB" id="A0A3N4KXL0"/>
<dbReference type="OrthoDB" id="5304309at2759"/>
<accession>A0A3N4KXL0</accession>
<gene>
    <name evidence="1" type="ORF">P167DRAFT_566436</name>
</gene>
<keyword evidence="2" id="KW-1185">Reference proteome</keyword>
<proteinExistence type="predicted"/>
<evidence type="ECO:0000313" key="2">
    <source>
        <dbReference type="Proteomes" id="UP000277580"/>
    </source>
</evidence>
<sequence>MSVFRIERSSDDHAVYSGFDVGGPCRTPVIQNIHALVSEIEPKLRKLGRDMRHKDYTQDEIRYIQKWNRVLEDDDFCFYFPHLESNYVLKTGNSLLIWYHESLRKLARTEKYVEHEFFAEELTNETGLRFVQIYACPEKRTGDIFRTLCGSKLKWNYGLSPINGFPPIGSIATDRECEFDDKVRIDEGFLEGFGAAAGYFELGSTLWYNWYRDFEEDESVDSTNWAAVFQEDVRLLCSPFWPNRGQ</sequence>
<dbReference type="EMBL" id="ML119142">
    <property type="protein sequence ID" value="RPB10505.1"/>
    <property type="molecule type" value="Genomic_DNA"/>
</dbReference>
<dbReference type="InParanoid" id="A0A3N4KXL0"/>
<organism evidence="1 2">
    <name type="scientific">Morchella conica CCBAS932</name>
    <dbReference type="NCBI Taxonomy" id="1392247"/>
    <lineage>
        <taxon>Eukaryota</taxon>
        <taxon>Fungi</taxon>
        <taxon>Dikarya</taxon>
        <taxon>Ascomycota</taxon>
        <taxon>Pezizomycotina</taxon>
        <taxon>Pezizomycetes</taxon>
        <taxon>Pezizales</taxon>
        <taxon>Morchellaceae</taxon>
        <taxon>Morchella</taxon>
    </lineage>
</organism>
<protein>
    <submittedName>
        <fullName evidence="1">Uncharacterized protein</fullName>
    </submittedName>
</protein>
<reference evidence="1 2" key="1">
    <citation type="journal article" date="2018" name="Nat. Ecol. Evol.">
        <title>Pezizomycetes genomes reveal the molecular basis of ectomycorrhizal truffle lifestyle.</title>
        <authorList>
            <person name="Murat C."/>
            <person name="Payen T."/>
            <person name="Noel B."/>
            <person name="Kuo A."/>
            <person name="Morin E."/>
            <person name="Chen J."/>
            <person name="Kohler A."/>
            <person name="Krizsan K."/>
            <person name="Balestrini R."/>
            <person name="Da Silva C."/>
            <person name="Montanini B."/>
            <person name="Hainaut M."/>
            <person name="Levati E."/>
            <person name="Barry K.W."/>
            <person name="Belfiori B."/>
            <person name="Cichocki N."/>
            <person name="Clum A."/>
            <person name="Dockter R.B."/>
            <person name="Fauchery L."/>
            <person name="Guy J."/>
            <person name="Iotti M."/>
            <person name="Le Tacon F."/>
            <person name="Lindquist E.A."/>
            <person name="Lipzen A."/>
            <person name="Malagnac F."/>
            <person name="Mello A."/>
            <person name="Molinier V."/>
            <person name="Miyauchi S."/>
            <person name="Poulain J."/>
            <person name="Riccioni C."/>
            <person name="Rubini A."/>
            <person name="Sitrit Y."/>
            <person name="Splivallo R."/>
            <person name="Traeger S."/>
            <person name="Wang M."/>
            <person name="Zifcakova L."/>
            <person name="Wipf D."/>
            <person name="Zambonelli A."/>
            <person name="Paolocci F."/>
            <person name="Nowrousian M."/>
            <person name="Ottonello S."/>
            <person name="Baldrian P."/>
            <person name="Spatafora J.W."/>
            <person name="Henrissat B."/>
            <person name="Nagy L.G."/>
            <person name="Aury J.M."/>
            <person name="Wincker P."/>
            <person name="Grigoriev I.V."/>
            <person name="Bonfante P."/>
            <person name="Martin F.M."/>
        </authorList>
    </citation>
    <scope>NUCLEOTIDE SEQUENCE [LARGE SCALE GENOMIC DNA]</scope>
    <source>
        <strain evidence="1 2">CCBAS932</strain>
    </source>
</reference>
<dbReference type="Proteomes" id="UP000277580">
    <property type="component" value="Unassembled WGS sequence"/>
</dbReference>
<name>A0A3N4KXL0_9PEZI</name>